<gene>
    <name evidence="1" type="ORF">C176_08752</name>
</gene>
<evidence type="ECO:0000313" key="1">
    <source>
        <dbReference type="EMBL" id="ETT86789.1"/>
    </source>
</evidence>
<proteinExistence type="predicted"/>
<accession>W4F2S7</accession>
<sequence length="171" mass="19548">MEPIKKKIQFNILSSDSTNGDGGFGVGTLDLNNITPVIIDVECEDVFIDMEALHGRSRIEKKVRFAPNREHAGQDYFKYWIVWIAMQISSSGAYYAGCTASEVLVSKEERRIKLGYKSLPEQVNMLDKAMKGNVIIDHLDSKSKQLLCHFLKSFNEEYWEKSPQILKEKLI</sequence>
<dbReference type="Proteomes" id="UP000019062">
    <property type="component" value="Unassembled WGS sequence"/>
</dbReference>
<dbReference type="EMBL" id="ASQA01000013">
    <property type="protein sequence ID" value="ETT86789.1"/>
    <property type="molecule type" value="Genomic_DNA"/>
</dbReference>
<dbReference type="InterPro" id="IPR014852">
    <property type="entry name" value="YwhD"/>
</dbReference>
<evidence type="ECO:0000313" key="2">
    <source>
        <dbReference type="Proteomes" id="UP000019062"/>
    </source>
</evidence>
<name>W4F2S7_9BACL</name>
<dbReference type="PATRIC" id="fig|1227360.4.peg.1787"/>
<organism evidence="1 2">
    <name type="scientific">Viridibacillus arenosi FSL R5-213</name>
    <dbReference type="NCBI Taxonomy" id="1227360"/>
    <lineage>
        <taxon>Bacteria</taxon>
        <taxon>Bacillati</taxon>
        <taxon>Bacillota</taxon>
        <taxon>Bacilli</taxon>
        <taxon>Bacillales</taxon>
        <taxon>Caryophanaceae</taxon>
        <taxon>Viridibacillus</taxon>
    </lineage>
</organism>
<evidence type="ECO:0008006" key="3">
    <source>
        <dbReference type="Google" id="ProtNLM"/>
    </source>
</evidence>
<dbReference type="Pfam" id="PF08741">
    <property type="entry name" value="YwhD"/>
    <property type="match status" value="1"/>
</dbReference>
<dbReference type="AlphaFoldDB" id="W4F2S7"/>
<protein>
    <recommendedName>
        <fullName evidence="3">YwhD family protein</fullName>
    </recommendedName>
</protein>
<comment type="caution">
    <text evidence="1">The sequence shown here is derived from an EMBL/GenBank/DDBJ whole genome shotgun (WGS) entry which is preliminary data.</text>
</comment>
<dbReference type="eggNOG" id="ENOG50308FK">
    <property type="taxonomic scope" value="Bacteria"/>
</dbReference>
<keyword evidence="2" id="KW-1185">Reference proteome</keyword>
<reference evidence="1 2" key="1">
    <citation type="journal article" date="2014" name="BMC Genomics">
        <title>Genomic comparison of sporeforming bacilli isolated from milk.</title>
        <authorList>
            <person name="Moreno Switt A.I."/>
            <person name="Andrus A.D."/>
            <person name="Ranieri M.L."/>
            <person name="Orsi R.H."/>
            <person name="Ivy R."/>
            <person name="den Bakker H.C."/>
            <person name="Martin N.H."/>
            <person name="Wiedmann M."/>
            <person name="Boor K.J."/>
        </authorList>
    </citation>
    <scope>NUCLEOTIDE SEQUENCE [LARGE SCALE GENOMIC DNA]</scope>
    <source>
        <strain evidence="1 2">FSL R5-213</strain>
    </source>
</reference>